<protein>
    <submittedName>
        <fullName evidence="2">ATP-binding protein</fullName>
    </submittedName>
</protein>
<organism evidence="2 3">
    <name type="scientific">Planktothricoides raciborskii FACHB-1370</name>
    <dbReference type="NCBI Taxonomy" id="2949576"/>
    <lineage>
        <taxon>Bacteria</taxon>
        <taxon>Bacillati</taxon>
        <taxon>Cyanobacteriota</taxon>
        <taxon>Cyanophyceae</taxon>
        <taxon>Oscillatoriophycideae</taxon>
        <taxon>Oscillatoriales</taxon>
        <taxon>Oscillatoriaceae</taxon>
        <taxon>Planktothricoides</taxon>
    </lineage>
</organism>
<dbReference type="InterPro" id="IPR003959">
    <property type="entry name" value="ATPase_AAA_core"/>
</dbReference>
<dbReference type="PANTHER" id="PTHR46411">
    <property type="entry name" value="FAMILY ATPASE, PUTATIVE-RELATED"/>
    <property type="match status" value="1"/>
</dbReference>
<dbReference type="SUPFAM" id="SSF52540">
    <property type="entry name" value="P-loop containing nucleoside triphosphate hydrolases"/>
    <property type="match status" value="1"/>
</dbReference>
<evidence type="ECO:0000313" key="3">
    <source>
        <dbReference type="Proteomes" id="UP000641954"/>
    </source>
</evidence>
<keyword evidence="2" id="KW-0547">Nucleotide-binding</keyword>
<accession>A0ABR8E7H5</accession>
<proteinExistence type="predicted"/>
<keyword evidence="2" id="KW-0067">ATP-binding</keyword>
<dbReference type="GO" id="GO:0005524">
    <property type="term" value="F:ATP binding"/>
    <property type="evidence" value="ECO:0007669"/>
    <property type="project" value="UniProtKB-KW"/>
</dbReference>
<dbReference type="InterPro" id="IPR003593">
    <property type="entry name" value="AAA+_ATPase"/>
</dbReference>
<dbReference type="Gene3D" id="3.40.50.300">
    <property type="entry name" value="P-loop containing nucleotide triphosphate hydrolases"/>
    <property type="match status" value="1"/>
</dbReference>
<evidence type="ECO:0000259" key="1">
    <source>
        <dbReference type="SMART" id="SM00382"/>
    </source>
</evidence>
<feature type="domain" description="AAA+ ATPase" evidence="1">
    <location>
        <begin position="454"/>
        <end position="586"/>
    </location>
</feature>
<gene>
    <name evidence="2" type="ORF">H6G72_02670</name>
</gene>
<dbReference type="EMBL" id="JACJSK010000003">
    <property type="protein sequence ID" value="MBD2542779.1"/>
    <property type="molecule type" value="Genomic_DNA"/>
</dbReference>
<dbReference type="InterPro" id="IPR027417">
    <property type="entry name" value="P-loop_NTPase"/>
</dbReference>
<dbReference type="Pfam" id="PF00004">
    <property type="entry name" value="AAA"/>
    <property type="match status" value="1"/>
</dbReference>
<reference evidence="2 3" key="1">
    <citation type="journal article" date="2020" name="ISME J.">
        <title>Comparative genomics reveals insights into cyanobacterial evolution and habitat adaptation.</title>
        <authorList>
            <person name="Chen M.Y."/>
            <person name="Teng W.K."/>
            <person name="Zhao L."/>
            <person name="Hu C.X."/>
            <person name="Zhou Y.K."/>
            <person name="Han B.P."/>
            <person name="Song L.R."/>
            <person name="Shu W.S."/>
        </authorList>
    </citation>
    <scope>NUCLEOTIDE SEQUENCE [LARGE SCALE GENOMIC DNA]</scope>
    <source>
        <strain evidence="2 3">FACHB-1370</strain>
    </source>
</reference>
<name>A0ABR8E7H5_9CYAN</name>
<sequence>MNHKWFEVNSHFLLKNVKVLQEFLQQQWQHQQNPARVAPPNELPLVEIPELSPPTALEQVCTTFNLSAFEVYLLLMGVGVAVFPDFSFLCTQLHQNPQMPYPTFGLGLQLFPNAHWSAFTPHAPLRRWQLLQVGTGTVITQCPLQIDECILHYLMGEIYQDDRLSHLIKSLEDSVPETLPNSHEKIVQELLAIMDSGDDLLNSSMDSSMDSSMVQLCGWETADKRAIAAAVCQRMNRQVKVLLADRLPTDQENISYIIHRWQREFALTKSILLLDCDGLNLREPLKLGAVLQFIDDVKTPLIISTEERIYHPRNSLISWDIPGLSYPEQLELLKKNLGGLAAELNGDVEAIAAQFNLSQKAIKTACNSLQKNQNQLAKSTDTKPISQHLWNICRTMARPRLDDIAQRIDAKATWEDLILPEPQLKILREIAAQFRQRAKVYQQWGFANKNNRGLGMTSLFAGSSGTGKTMAAEVIAQEFRLDLYRIDLSVVVSKYIGETEKNLRRIFDAAESGGAVLLFDEADALFGKRTEVRDSHDRHANVEVSYLLQRMEAYQGLAILTTNLKGSLDQAFLRRIRFIISFPYPDIKAREQIWARIFPSETPTEGLKPNKLAQLSVAGGNIKNIALNAAFIAADAGEPVMMKHILAASRSEYIKIEKSLIESEFKGWV</sequence>
<dbReference type="PANTHER" id="PTHR46411:SF3">
    <property type="entry name" value="AAA+ ATPASE DOMAIN-CONTAINING PROTEIN"/>
    <property type="match status" value="1"/>
</dbReference>
<dbReference type="CDD" id="cd19481">
    <property type="entry name" value="RecA-like_protease"/>
    <property type="match status" value="1"/>
</dbReference>
<dbReference type="Pfam" id="PF22977">
    <property type="entry name" value="WHD"/>
    <property type="match status" value="1"/>
</dbReference>
<dbReference type="Proteomes" id="UP000641954">
    <property type="component" value="Unassembled WGS sequence"/>
</dbReference>
<comment type="caution">
    <text evidence="2">The sequence shown here is derived from an EMBL/GenBank/DDBJ whole genome shotgun (WGS) entry which is preliminary data.</text>
</comment>
<dbReference type="InterPro" id="IPR054472">
    <property type="entry name" value="WHD"/>
</dbReference>
<dbReference type="RefSeq" id="WP_190877087.1">
    <property type="nucleotide sequence ID" value="NZ_JACJSK010000003.1"/>
</dbReference>
<evidence type="ECO:0000313" key="2">
    <source>
        <dbReference type="EMBL" id="MBD2542779.1"/>
    </source>
</evidence>
<dbReference type="SMART" id="SM00382">
    <property type="entry name" value="AAA"/>
    <property type="match status" value="1"/>
</dbReference>
<keyword evidence="3" id="KW-1185">Reference proteome</keyword>